<keyword evidence="7" id="KW-1133">Transmembrane helix</keyword>
<dbReference type="SUPFAM" id="SSF49265">
    <property type="entry name" value="Fibronectin type III"/>
    <property type="match status" value="1"/>
</dbReference>
<dbReference type="Gene3D" id="1.10.510.10">
    <property type="entry name" value="Transferase(Phosphotransferase) domain 1"/>
    <property type="match status" value="1"/>
</dbReference>
<evidence type="ECO:0000256" key="4">
    <source>
        <dbReference type="ARBA" id="ARBA00022840"/>
    </source>
</evidence>
<accession>A0A561SAE0</accession>
<dbReference type="PANTHER" id="PTHR43289">
    <property type="entry name" value="MITOGEN-ACTIVATED PROTEIN KINASE KINASE KINASE 20-RELATED"/>
    <property type="match status" value="1"/>
</dbReference>
<organism evidence="9 10">
    <name type="scientific">Kitasatospora viridis</name>
    <dbReference type="NCBI Taxonomy" id="281105"/>
    <lineage>
        <taxon>Bacteria</taxon>
        <taxon>Bacillati</taxon>
        <taxon>Actinomycetota</taxon>
        <taxon>Actinomycetes</taxon>
        <taxon>Kitasatosporales</taxon>
        <taxon>Streptomycetaceae</taxon>
        <taxon>Kitasatospora</taxon>
    </lineage>
</organism>
<dbReference type="OrthoDB" id="9762169at2"/>
<evidence type="ECO:0000256" key="1">
    <source>
        <dbReference type="ARBA" id="ARBA00022679"/>
    </source>
</evidence>
<gene>
    <name evidence="9" type="ORF">FHX73_1736</name>
</gene>
<evidence type="ECO:0000313" key="10">
    <source>
        <dbReference type="Proteomes" id="UP000317940"/>
    </source>
</evidence>
<feature type="transmembrane region" description="Helical" evidence="7">
    <location>
        <begin position="320"/>
        <end position="340"/>
    </location>
</feature>
<feature type="compositionally biased region" description="Pro residues" evidence="6">
    <location>
        <begin position="464"/>
        <end position="479"/>
    </location>
</feature>
<dbReference type="InterPro" id="IPR011009">
    <property type="entry name" value="Kinase-like_dom_sf"/>
</dbReference>
<feature type="binding site" evidence="5">
    <location>
        <position position="55"/>
    </location>
    <ligand>
        <name>ATP</name>
        <dbReference type="ChEBI" id="CHEBI:30616"/>
    </ligand>
</feature>
<keyword evidence="7" id="KW-0472">Membrane</keyword>
<dbReference type="AlphaFoldDB" id="A0A561SAE0"/>
<keyword evidence="4 5" id="KW-0067">ATP-binding</keyword>
<dbReference type="GO" id="GO:0005524">
    <property type="term" value="F:ATP binding"/>
    <property type="evidence" value="ECO:0007669"/>
    <property type="project" value="UniProtKB-UniRule"/>
</dbReference>
<keyword evidence="1" id="KW-0808">Transferase</keyword>
<dbReference type="PROSITE" id="PS00108">
    <property type="entry name" value="PROTEIN_KINASE_ST"/>
    <property type="match status" value="1"/>
</dbReference>
<evidence type="ECO:0000256" key="2">
    <source>
        <dbReference type="ARBA" id="ARBA00022741"/>
    </source>
</evidence>
<proteinExistence type="predicted"/>
<dbReference type="PROSITE" id="PS00107">
    <property type="entry name" value="PROTEIN_KINASE_ATP"/>
    <property type="match status" value="1"/>
</dbReference>
<dbReference type="InterPro" id="IPR013783">
    <property type="entry name" value="Ig-like_fold"/>
</dbReference>
<dbReference type="Gene3D" id="2.60.40.10">
    <property type="entry name" value="Immunoglobulins"/>
    <property type="match status" value="1"/>
</dbReference>
<dbReference type="Proteomes" id="UP000317940">
    <property type="component" value="Unassembled WGS sequence"/>
</dbReference>
<dbReference type="PANTHER" id="PTHR43289:SF34">
    <property type="entry name" value="SERINE_THREONINE-PROTEIN KINASE YBDM-RELATED"/>
    <property type="match status" value="1"/>
</dbReference>
<dbReference type="GO" id="GO:0004674">
    <property type="term" value="F:protein serine/threonine kinase activity"/>
    <property type="evidence" value="ECO:0007669"/>
    <property type="project" value="UniProtKB-KW"/>
</dbReference>
<dbReference type="Gene3D" id="3.30.200.20">
    <property type="entry name" value="Phosphorylase Kinase, domain 1"/>
    <property type="match status" value="1"/>
</dbReference>
<name>A0A561SAE0_9ACTN</name>
<feature type="compositionally biased region" description="Polar residues" evidence="6">
    <location>
        <begin position="348"/>
        <end position="360"/>
    </location>
</feature>
<dbReference type="SUPFAM" id="SSF56112">
    <property type="entry name" value="Protein kinase-like (PK-like)"/>
    <property type="match status" value="1"/>
</dbReference>
<dbReference type="SMART" id="SM00220">
    <property type="entry name" value="S_TKc"/>
    <property type="match status" value="1"/>
</dbReference>
<keyword evidence="10" id="KW-1185">Reference proteome</keyword>
<dbReference type="InterPro" id="IPR008271">
    <property type="entry name" value="Ser/Thr_kinase_AS"/>
</dbReference>
<keyword evidence="7" id="KW-0812">Transmembrane</keyword>
<keyword evidence="9" id="KW-0723">Serine/threonine-protein kinase</keyword>
<evidence type="ECO:0000256" key="3">
    <source>
        <dbReference type="ARBA" id="ARBA00022777"/>
    </source>
</evidence>
<evidence type="ECO:0000259" key="8">
    <source>
        <dbReference type="PROSITE" id="PS50011"/>
    </source>
</evidence>
<keyword evidence="2 5" id="KW-0547">Nucleotide-binding</keyword>
<evidence type="ECO:0000256" key="7">
    <source>
        <dbReference type="SAM" id="Phobius"/>
    </source>
</evidence>
<feature type="compositionally biased region" description="Low complexity" evidence="6">
    <location>
        <begin position="364"/>
        <end position="384"/>
    </location>
</feature>
<dbReference type="EMBL" id="VIWT01000007">
    <property type="protein sequence ID" value="TWF71839.1"/>
    <property type="molecule type" value="Genomic_DNA"/>
</dbReference>
<evidence type="ECO:0000256" key="6">
    <source>
        <dbReference type="SAM" id="MobiDB-lite"/>
    </source>
</evidence>
<feature type="compositionally biased region" description="Gly residues" evidence="6">
    <location>
        <begin position="423"/>
        <end position="461"/>
    </location>
</feature>
<dbReference type="PROSITE" id="PS50011">
    <property type="entry name" value="PROTEIN_KINASE_DOM"/>
    <property type="match status" value="1"/>
</dbReference>
<dbReference type="CDD" id="cd14014">
    <property type="entry name" value="STKc_PknB_like"/>
    <property type="match status" value="1"/>
</dbReference>
<dbReference type="Pfam" id="PF00069">
    <property type="entry name" value="Pkinase"/>
    <property type="match status" value="1"/>
</dbReference>
<keyword evidence="3 9" id="KW-0418">Kinase</keyword>
<dbReference type="InterPro" id="IPR036116">
    <property type="entry name" value="FN3_sf"/>
</dbReference>
<reference evidence="9 10" key="1">
    <citation type="submission" date="2019-06" db="EMBL/GenBank/DDBJ databases">
        <title>Sequencing the genomes of 1000 actinobacteria strains.</title>
        <authorList>
            <person name="Klenk H.-P."/>
        </authorList>
    </citation>
    <scope>NUCLEOTIDE SEQUENCE [LARGE SCALE GENOMIC DNA]</scope>
    <source>
        <strain evidence="9 10">DSM 44826</strain>
    </source>
</reference>
<dbReference type="InterPro" id="IPR017441">
    <property type="entry name" value="Protein_kinase_ATP_BS"/>
</dbReference>
<dbReference type="RefSeq" id="WP_145911405.1">
    <property type="nucleotide sequence ID" value="NZ_BAAAMZ010000001.1"/>
</dbReference>
<feature type="compositionally biased region" description="Low complexity" evidence="6">
    <location>
        <begin position="396"/>
        <end position="406"/>
    </location>
</feature>
<dbReference type="InterPro" id="IPR000719">
    <property type="entry name" value="Prot_kinase_dom"/>
</dbReference>
<evidence type="ECO:0000256" key="5">
    <source>
        <dbReference type="PROSITE-ProRule" id="PRU10141"/>
    </source>
</evidence>
<feature type="region of interest" description="Disordered" evidence="6">
    <location>
        <begin position="348"/>
        <end position="481"/>
    </location>
</feature>
<evidence type="ECO:0000313" key="9">
    <source>
        <dbReference type="EMBL" id="TWF71839.1"/>
    </source>
</evidence>
<protein>
    <submittedName>
        <fullName evidence="9">Serine/threonine protein kinase</fullName>
    </submittedName>
</protein>
<sequence length="570" mass="57431">MFEVRGEFDGGGVVKALQEGDPARVGPYELVGVLGSGGMGKVYLGQRDGELVAVKVINDELAHDAEFLARFRREVVATQAVSGPYVAAVKDHDVEAEQPWLATEYVPGPSLHAVIAEHGPLAVVPVRALGMRLAEALAAIHGAGLVHRDVKPGNILLGPDGPRLIDFGVARGAAVTTLTQTGVLLGTPQFMAPEQLQGKGRVGPAADVFALGLVLAFAATGQHPFGQTDSFGFGFRIVYEEPDLDAVPAELVEAVRSCLVKDPEQRLTTEALARALNLGEATLDVSGVTSLREYAAHPPTIPVVPQGPKSGRRARLRRPWVIAAAAAVVITVAVAAVLGLDGRTPADNQGLGSPSASHPGSSLPATPTAGSSGASGSPSSAAPSSSPPSSSPPSSPSAAPSSGAPSLAQTPSGAAASPPKGSGSVGTGGGSAPGTGGTPGGTGGSGTSAGNSGGTPGGTSGGNAPPPSPAPPQGSPPPDMTQFSYKFNEFCAGACSMPLTVSWTALSGATRYDIHYDNQTAKVDTVYSATGTSYLINGPFSGDHICLTMRAANQYGASAWTQTGCFDVPY</sequence>
<feature type="compositionally biased region" description="Pro residues" evidence="6">
    <location>
        <begin position="385"/>
        <end position="395"/>
    </location>
</feature>
<dbReference type="GO" id="GO:0005975">
    <property type="term" value="P:carbohydrate metabolic process"/>
    <property type="evidence" value="ECO:0007669"/>
    <property type="project" value="UniProtKB-ARBA"/>
</dbReference>
<feature type="domain" description="Protein kinase" evidence="8">
    <location>
        <begin position="28"/>
        <end position="283"/>
    </location>
</feature>
<comment type="caution">
    <text evidence="9">The sequence shown here is derived from an EMBL/GenBank/DDBJ whole genome shotgun (WGS) entry which is preliminary data.</text>
</comment>